<dbReference type="InterPro" id="IPR008269">
    <property type="entry name" value="Lon_proteolytic"/>
</dbReference>
<dbReference type="PROSITE" id="PS51786">
    <property type="entry name" value="LON_PROTEOLYTIC"/>
    <property type="match status" value="1"/>
</dbReference>
<dbReference type="Pfam" id="PF13180">
    <property type="entry name" value="PDZ_2"/>
    <property type="match status" value="1"/>
</dbReference>
<dbReference type="SUPFAM" id="SSF54211">
    <property type="entry name" value="Ribosomal protein S5 domain 2-like"/>
    <property type="match status" value="1"/>
</dbReference>
<dbReference type="EMBL" id="KC811145">
    <property type="protein sequence ID" value="AGQ19873.1"/>
    <property type="molecule type" value="Genomic_DNA"/>
</dbReference>
<dbReference type="InterPro" id="IPR036034">
    <property type="entry name" value="PDZ_sf"/>
</dbReference>
<protein>
    <recommendedName>
        <fullName evidence="1">endopeptidase La</fullName>
        <ecNumber evidence="1">3.4.21.53</ecNumber>
    </recommendedName>
</protein>
<reference evidence="3" key="1">
    <citation type="journal article" date="2013" name="Sci. Rep.">
        <title>Metagenomics uncovers a new group of low GC and ultra-small marine Actinobacteria.</title>
        <authorList>
            <person name="Ghai R."/>
            <person name="Mizuno C.M."/>
            <person name="Picazo A."/>
            <person name="Camacho A."/>
            <person name="Rodriguez-Valera F."/>
        </authorList>
    </citation>
    <scope>NUCLEOTIDE SEQUENCE</scope>
</reference>
<dbReference type="GO" id="GO:0006508">
    <property type="term" value="P:proteolysis"/>
    <property type="evidence" value="ECO:0007669"/>
    <property type="project" value="UniProtKB-KW"/>
</dbReference>
<keyword evidence="1" id="KW-0720">Serine protease</keyword>
<dbReference type="InterPro" id="IPR014721">
    <property type="entry name" value="Ribsml_uS5_D2-typ_fold_subgr"/>
</dbReference>
<dbReference type="EC" id="3.4.21.53" evidence="1"/>
<evidence type="ECO:0000259" key="2">
    <source>
        <dbReference type="PROSITE" id="PS51786"/>
    </source>
</evidence>
<sequence length="336" mass="37538">MEKFFKKNKLLKIIFITYTFAIFPFGFAKSDYYFMSPGPPYQWNIEIENAQTYEYEGNLYQLTVRRDEANYFVYAWARLNSQIDLYPREVILPDGVTPQELSEISIQNMVTSENVAIAVALNSLDYEIQSEGDGVLVVGLLDDSPVKEKLIKNDLIVSINNELVRSTSEFISKLRTYEIGDIVNIGLIRNEQELTIETKLIEHVEYENEPMVGFLASTPNQQFIFPFEVDIQTGNVGGPSAGMMMALNVYNLLTEDDITNGKKIAGTGTIEIDGSIGPVGGVKQKVIAAKRANAGLILVPIANYEEASVFADDNTQIVAVDSFDNALNVIFDFSSR</sequence>
<feature type="domain" description="Lon proteolytic" evidence="2">
    <location>
        <begin position="235"/>
        <end position="333"/>
    </location>
</feature>
<dbReference type="GO" id="GO:0004176">
    <property type="term" value="F:ATP-dependent peptidase activity"/>
    <property type="evidence" value="ECO:0007669"/>
    <property type="project" value="UniProtKB-UniRule"/>
</dbReference>
<evidence type="ECO:0000313" key="3">
    <source>
        <dbReference type="EMBL" id="AGQ19873.1"/>
    </source>
</evidence>
<keyword evidence="1" id="KW-0378">Hydrolase</keyword>
<dbReference type="Gene3D" id="2.30.42.10">
    <property type="match status" value="1"/>
</dbReference>
<feature type="active site" evidence="1">
    <location>
        <position position="285"/>
    </location>
</feature>
<dbReference type="AlphaFoldDB" id="S5DQH9"/>
<accession>S5DQH9</accession>
<comment type="similarity">
    <text evidence="1">Belongs to the peptidase S16 family.</text>
</comment>
<dbReference type="Gene3D" id="3.30.230.10">
    <property type="match status" value="1"/>
</dbReference>
<dbReference type="PANTHER" id="PTHR10046">
    <property type="entry name" value="ATP DEPENDENT LON PROTEASE FAMILY MEMBER"/>
    <property type="match status" value="1"/>
</dbReference>
<comment type="catalytic activity">
    <reaction evidence="1">
        <text>Hydrolysis of proteins in presence of ATP.</text>
        <dbReference type="EC" id="3.4.21.53"/>
    </reaction>
</comment>
<dbReference type="GO" id="GO:0005524">
    <property type="term" value="F:ATP binding"/>
    <property type="evidence" value="ECO:0007669"/>
    <property type="project" value="InterPro"/>
</dbReference>
<organism evidence="3">
    <name type="scientific">Candidatus Actinomarina minuta</name>
    <dbReference type="NCBI Taxonomy" id="1389454"/>
    <lineage>
        <taxon>Bacteria</taxon>
        <taxon>Bacillati</taxon>
        <taxon>Actinomycetota</taxon>
        <taxon>Actinomycetes</taxon>
        <taxon>Candidatus Actinomarinidae</taxon>
        <taxon>Candidatus Actinomarinales</taxon>
        <taxon>Candidatus Actinomarineae</taxon>
        <taxon>Candidatus Actinomarinaceae</taxon>
        <taxon>Candidatus Actinomarina</taxon>
    </lineage>
</organism>
<proteinExistence type="inferred from homology"/>
<name>S5DQH9_9ACTN</name>
<dbReference type="InterPro" id="IPR020568">
    <property type="entry name" value="Ribosomal_Su5_D2-typ_SF"/>
</dbReference>
<dbReference type="Pfam" id="PF05362">
    <property type="entry name" value="Lon_C"/>
    <property type="match status" value="1"/>
</dbReference>
<dbReference type="InterPro" id="IPR027065">
    <property type="entry name" value="Lon_Prtase"/>
</dbReference>
<feature type="active site" evidence="1">
    <location>
        <position position="240"/>
    </location>
</feature>
<dbReference type="SUPFAM" id="SSF50156">
    <property type="entry name" value="PDZ domain-like"/>
    <property type="match status" value="1"/>
</dbReference>
<dbReference type="GO" id="GO:0030163">
    <property type="term" value="P:protein catabolic process"/>
    <property type="evidence" value="ECO:0007669"/>
    <property type="project" value="InterPro"/>
</dbReference>
<dbReference type="InterPro" id="IPR001478">
    <property type="entry name" value="PDZ"/>
</dbReference>
<keyword evidence="1" id="KW-0645">Protease</keyword>
<evidence type="ECO:0000256" key="1">
    <source>
        <dbReference type="PROSITE-ProRule" id="PRU01122"/>
    </source>
</evidence>
<dbReference type="GO" id="GO:0004252">
    <property type="term" value="F:serine-type endopeptidase activity"/>
    <property type="evidence" value="ECO:0007669"/>
    <property type="project" value="UniProtKB-UniRule"/>
</dbReference>